<name>A0AAD4MZ03_9BILA</name>
<organism evidence="2 3">
    <name type="scientific">Ditylenchus destructor</name>
    <dbReference type="NCBI Taxonomy" id="166010"/>
    <lineage>
        <taxon>Eukaryota</taxon>
        <taxon>Metazoa</taxon>
        <taxon>Ecdysozoa</taxon>
        <taxon>Nematoda</taxon>
        <taxon>Chromadorea</taxon>
        <taxon>Rhabditida</taxon>
        <taxon>Tylenchina</taxon>
        <taxon>Tylenchomorpha</taxon>
        <taxon>Sphaerularioidea</taxon>
        <taxon>Anguinidae</taxon>
        <taxon>Anguininae</taxon>
        <taxon>Ditylenchus</taxon>
    </lineage>
</organism>
<protein>
    <submittedName>
        <fullName evidence="2">Uncharacterized protein</fullName>
    </submittedName>
</protein>
<feature type="compositionally biased region" description="Low complexity" evidence="1">
    <location>
        <begin position="596"/>
        <end position="613"/>
    </location>
</feature>
<gene>
    <name evidence="2" type="ORF">DdX_12398</name>
</gene>
<dbReference type="Gene3D" id="1.10.10.2360">
    <property type="match status" value="1"/>
</dbReference>
<dbReference type="AlphaFoldDB" id="A0AAD4MZ03"/>
<comment type="caution">
    <text evidence="2">The sequence shown here is derived from an EMBL/GenBank/DDBJ whole genome shotgun (WGS) entry which is preliminary data.</text>
</comment>
<dbReference type="Proteomes" id="UP001201812">
    <property type="component" value="Unassembled WGS sequence"/>
</dbReference>
<sequence>MDSLPSFVPVIGSDTKMINGAQYLVGTKLLCLTASPRNDKSSLEEHRLKYYNAHLRNMENGYNGCQCAYKCVSSEPLFAPASNIKDNSSQNTGIANNKSNEFDNRAFFKELARTLGTNTDERLSNEASTSGFKQNQSQTTLCQTSSIHHTENVTPYHLGTSTCPSEAFISSAKNDIDSLQASFKDLINLHDVPTGPKSSKELSHLPLQPVPIKENLWYLNSVKQPTASKPSATTSSDSGCQFRSSAKSCQAQTGIYTNSLSGNGTSNPYGSMPNGVMPSGFDWHRYKPCGLNAPQLGQPATFPNSGFYEAQCMPPAVGSVYPAMPPRMSLWSNQQTPQQIPQSAPRFVPGTMCNSGIGMTPMLQPQQTIASSASFNTANNSNFSNPMPTIHYVPMIMNPFAGCHMPYHMRSQIQNQTPCFNCRGASYGNLCCRAVVHCACNCRQMPVYPICYSPGSCCCAAKHCAQEEEIHPGLKSHQIYEAELYVKNASKCGRSNIGESKNGVTNNVETKIQEQIFERIDRGTQTVPPLPFDVQYYPANIHNRSEIEHPIRFENEPLEVCKEQETKQTKHANPSWAALLEADLNLNFAEVDHSKSSSPSTSNSNSWVSVNQSKDNDEEYNTECNSFS</sequence>
<reference evidence="2" key="1">
    <citation type="submission" date="2022-01" db="EMBL/GenBank/DDBJ databases">
        <title>Genome Sequence Resource for Two Populations of Ditylenchus destructor, the Migratory Endoparasitic Phytonematode.</title>
        <authorList>
            <person name="Zhang H."/>
            <person name="Lin R."/>
            <person name="Xie B."/>
        </authorList>
    </citation>
    <scope>NUCLEOTIDE SEQUENCE</scope>
    <source>
        <strain evidence="2">BazhouSP</strain>
    </source>
</reference>
<evidence type="ECO:0000313" key="3">
    <source>
        <dbReference type="Proteomes" id="UP001201812"/>
    </source>
</evidence>
<feature type="region of interest" description="Disordered" evidence="1">
    <location>
        <begin position="591"/>
        <end position="628"/>
    </location>
</feature>
<evidence type="ECO:0000313" key="2">
    <source>
        <dbReference type="EMBL" id="KAI1707562.1"/>
    </source>
</evidence>
<proteinExistence type="predicted"/>
<dbReference type="EMBL" id="JAKKPZ010000040">
    <property type="protein sequence ID" value="KAI1707562.1"/>
    <property type="molecule type" value="Genomic_DNA"/>
</dbReference>
<accession>A0AAD4MZ03</accession>
<evidence type="ECO:0000256" key="1">
    <source>
        <dbReference type="SAM" id="MobiDB-lite"/>
    </source>
</evidence>
<keyword evidence="3" id="KW-1185">Reference proteome</keyword>